<gene>
    <name evidence="2" type="ORF">OL599_03330</name>
</gene>
<evidence type="ECO:0000313" key="2">
    <source>
        <dbReference type="EMBL" id="MCW3473600.1"/>
    </source>
</evidence>
<dbReference type="EMBL" id="JAPDNT010000001">
    <property type="protein sequence ID" value="MCW3473600.1"/>
    <property type="molecule type" value="Genomic_DNA"/>
</dbReference>
<dbReference type="Gene3D" id="2.40.420.20">
    <property type="match status" value="1"/>
</dbReference>
<comment type="caution">
    <text evidence="2">The sequence shown here is derived from an EMBL/GenBank/DDBJ whole genome shotgun (WGS) entry which is preliminary data.</text>
</comment>
<organism evidence="2 3">
    <name type="scientific">Limobrevibacterium gyesilva</name>
    <dbReference type="NCBI Taxonomy" id="2991712"/>
    <lineage>
        <taxon>Bacteria</taxon>
        <taxon>Pseudomonadati</taxon>
        <taxon>Pseudomonadota</taxon>
        <taxon>Alphaproteobacteria</taxon>
        <taxon>Acetobacterales</taxon>
        <taxon>Acetobacteraceae</taxon>
        <taxon>Limobrevibacterium</taxon>
    </lineage>
</organism>
<protein>
    <submittedName>
        <fullName evidence="2">Uncharacterized protein</fullName>
    </submittedName>
</protein>
<keyword evidence="3" id="KW-1185">Reference proteome</keyword>
<accession>A0AA42CG94</accession>
<proteinExistence type="predicted"/>
<reference evidence="2" key="1">
    <citation type="submission" date="2022-09" db="EMBL/GenBank/DDBJ databases">
        <title>Rhodovastum sp. nov. RN2-1 isolated from soil in Seongnam, South Korea.</title>
        <authorList>
            <person name="Le N.T."/>
        </authorList>
    </citation>
    <scope>NUCLEOTIDE SEQUENCE</scope>
    <source>
        <strain evidence="2">RN2-1</strain>
    </source>
</reference>
<name>A0AA42CG94_9PROT</name>
<dbReference type="RefSeq" id="WP_264712181.1">
    <property type="nucleotide sequence ID" value="NZ_JAPDNT010000001.1"/>
</dbReference>
<reference evidence="2" key="2">
    <citation type="submission" date="2022-10" db="EMBL/GenBank/DDBJ databases">
        <authorList>
            <person name="Trinh H.N."/>
        </authorList>
    </citation>
    <scope>NUCLEOTIDE SEQUENCE</scope>
    <source>
        <strain evidence="2">RN2-1</strain>
    </source>
</reference>
<dbReference type="AlphaFoldDB" id="A0AA42CG94"/>
<feature type="compositionally biased region" description="Polar residues" evidence="1">
    <location>
        <begin position="80"/>
        <end position="92"/>
    </location>
</feature>
<sequence>MPNQTLRYAPGGLADAVASEAPGAGTAKSSGEGSRVWVLRDGQPVPLSVVPGLDDETYTDVVKGDLHPGDPIIVAEERSPTGSQSGLAQPRL</sequence>
<feature type="region of interest" description="Disordered" evidence="1">
    <location>
        <begin position="69"/>
        <end position="92"/>
    </location>
</feature>
<dbReference type="Proteomes" id="UP001165679">
    <property type="component" value="Unassembled WGS sequence"/>
</dbReference>
<evidence type="ECO:0000256" key="1">
    <source>
        <dbReference type="SAM" id="MobiDB-lite"/>
    </source>
</evidence>
<evidence type="ECO:0000313" key="3">
    <source>
        <dbReference type="Proteomes" id="UP001165679"/>
    </source>
</evidence>